<comment type="caution">
    <text evidence="10">The sequence shown here is derived from an EMBL/GenBank/DDBJ whole genome shotgun (WGS) entry which is preliminary data.</text>
</comment>
<dbReference type="PRINTS" id="PR00414">
    <property type="entry name" value="PPTHIESTRASE"/>
</dbReference>
<dbReference type="PANTHER" id="PTHR11247:SF8">
    <property type="entry name" value="PALMITOYL-PROTEIN THIOESTERASE 1"/>
    <property type="match status" value="1"/>
</dbReference>
<dbReference type="InterPro" id="IPR029058">
    <property type="entry name" value="AB_hydrolase_fold"/>
</dbReference>
<evidence type="ECO:0000256" key="9">
    <source>
        <dbReference type="SAM" id="MobiDB-lite"/>
    </source>
</evidence>
<feature type="region of interest" description="Disordered" evidence="9">
    <location>
        <begin position="1"/>
        <end position="71"/>
    </location>
</feature>
<evidence type="ECO:0000256" key="2">
    <source>
        <dbReference type="ARBA" id="ARBA00012423"/>
    </source>
</evidence>
<dbReference type="InterPro" id="IPR023674">
    <property type="entry name" value="Ribosomal_uL1-like"/>
</dbReference>
<keyword evidence="5 10" id="KW-0378">Hydrolase</keyword>
<keyword evidence="6" id="KW-1015">Disulfide bond</keyword>
<dbReference type="Gene3D" id="3.40.50.1820">
    <property type="entry name" value="alpha/beta hydrolase"/>
    <property type="match status" value="1"/>
</dbReference>
<dbReference type="EMBL" id="QGDH01000026">
    <property type="protein sequence ID" value="RAR14094.1"/>
    <property type="molecule type" value="Genomic_DNA"/>
</dbReference>
<dbReference type="FunFam" id="3.40.50.1820:FF:000107">
    <property type="entry name" value="Palmitoyl-protein thioesterase 1"/>
    <property type="match status" value="1"/>
</dbReference>
<evidence type="ECO:0000256" key="3">
    <source>
        <dbReference type="ARBA" id="ARBA00014212"/>
    </source>
</evidence>
<evidence type="ECO:0000256" key="4">
    <source>
        <dbReference type="ARBA" id="ARBA00022729"/>
    </source>
</evidence>
<dbReference type="SUPFAM" id="SSF56808">
    <property type="entry name" value="Ribosomal protein L1"/>
    <property type="match status" value="1"/>
</dbReference>
<dbReference type="Proteomes" id="UP000249619">
    <property type="component" value="Unassembled WGS sequence"/>
</dbReference>
<dbReference type="CDD" id="cd00403">
    <property type="entry name" value="Ribosomal_L1"/>
    <property type="match status" value="1"/>
</dbReference>
<evidence type="ECO:0000256" key="6">
    <source>
        <dbReference type="ARBA" id="ARBA00023157"/>
    </source>
</evidence>
<comment type="similarity">
    <text evidence="1">Belongs to the palmitoyl-protein thioesterase family.</text>
</comment>
<dbReference type="EC" id="3.1.2.22" evidence="2"/>
<keyword evidence="7" id="KW-0325">Glycoprotein</keyword>
<proteinExistence type="inferred from homology"/>
<gene>
    <name evidence="10" type="ORF">DDE83_002512</name>
</gene>
<dbReference type="STRING" id="183478.A0A364N9S1"/>
<reference evidence="11" key="1">
    <citation type="submission" date="2018-05" db="EMBL/GenBank/DDBJ databases">
        <title>Draft genome sequence of Stemphylium lycopersici strain CIDEFI 213.</title>
        <authorList>
            <person name="Medina R."/>
            <person name="Franco M.E.E."/>
            <person name="Lucentini C.G."/>
            <person name="Saparrat M.C.N."/>
            <person name="Balatti P.A."/>
        </authorList>
    </citation>
    <scope>NUCLEOTIDE SEQUENCE [LARGE SCALE GENOMIC DNA]</scope>
    <source>
        <strain evidence="11">CIDEFI 213</strain>
    </source>
</reference>
<organism evidence="10 11">
    <name type="scientific">Stemphylium lycopersici</name>
    <name type="common">Tomato gray leaf spot disease fungus</name>
    <name type="synonym">Thyrospora lycopersici</name>
    <dbReference type="NCBI Taxonomy" id="183478"/>
    <lineage>
        <taxon>Eukaryota</taxon>
        <taxon>Fungi</taxon>
        <taxon>Dikarya</taxon>
        <taxon>Ascomycota</taxon>
        <taxon>Pezizomycotina</taxon>
        <taxon>Dothideomycetes</taxon>
        <taxon>Pleosporomycetidae</taxon>
        <taxon>Pleosporales</taxon>
        <taxon>Pleosporineae</taxon>
        <taxon>Pleosporaceae</taxon>
        <taxon>Stemphylium</taxon>
    </lineage>
</organism>
<dbReference type="SUPFAM" id="SSF53474">
    <property type="entry name" value="alpha/beta-Hydrolases"/>
    <property type="match status" value="1"/>
</dbReference>
<evidence type="ECO:0000256" key="8">
    <source>
        <dbReference type="ARBA" id="ARBA00031934"/>
    </source>
</evidence>
<dbReference type="Pfam" id="PF00687">
    <property type="entry name" value="Ribosomal_L1"/>
    <property type="match status" value="1"/>
</dbReference>
<keyword evidence="4" id="KW-0732">Signal</keyword>
<evidence type="ECO:0000313" key="11">
    <source>
        <dbReference type="Proteomes" id="UP000249619"/>
    </source>
</evidence>
<feature type="region of interest" description="Disordered" evidence="9">
    <location>
        <begin position="355"/>
        <end position="383"/>
    </location>
</feature>
<dbReference type="InterPro" id="IPR016095">
    <property type="entry name" value="Ribosomal_uL1_3-a/b-sand"/>
</dbReference>
<evidence type="ECO:0000256" key="5">
    <source>
        <dbReference type="ARBA" id="ARBA00022801"/>
    </source>
</evidence>
<accession>A0A364N9S1</accession>
<keyword evidence="11" id="KW-1185">Reference proteome</keyword>
<dbReference type="Gene3D" id="3.40.50.790">
    <property type="match status" value="1"/>
</dbReference>
<dbReference type="Pfam" id="PF02089">
    <property type="entry name" value="Palm_thioest"/>
    <property type="match status" value="1"/>
</dbReference>
<feature type="compositionally biased region" description="Basic and acidic residues" evidence="9">
    <location>
        <begin position="50"/>
        <end position="64"/>
    </location>
</feature>
<dbReference type="AlphaFoldDB" id="A0A364N9S1"/>
<dbReference type="GO" id="GO:0008474">
    <property type="term" value="F:palmitoyl-(protein) hydrolase activity"/>
    <property type="evidence" value="ECO:0007669"/>
    <property type="project" value="UniProtKB-EC"/>
</dbReference>
<dbReference type="PANTHER" id="PTHR11247">
    <property type="entry name" value="PALMITOYL-PROTEIN THIOESTERASE/DOLICHYLDIPHOSPHATASE 1"/>
    <property type="match status" value="1"/>
</dbReference>
<dbReference type="InterPro" id="IPR002472">
    <property type="entry name" value="Palm_thioest"/>
</dbReference>
<protein>
    <recommendedName>
        <fullName evidence="3">Palmitoyl-protein thioesterase 1</fullName>
        <ecNumber evidence="2">3.1.2.22</ecNumber>
    </recommendedName>
    <alternativeName>
        <fullName evidence="8">Palmitoyl-protein hydrolase 1</fullName>
    </alternativeName>
</protein>
<dbReference type="Gene3D" id="3.30.190.20">
    <property type="match status" value="1"/>
</dbReference>
<feature type="region of interest" description="Disordered" evidence="9">
    <location>
        <begin position="317"/>
        <end position="336"/>
    </location>
</feature>
<sequence length="688" mass="76525">MAKSKTVTKKTEKATEAPLTTKTANGTPYQLDPAQVERAAKALVAHMKKHVEQKQEEAPKKSLAADEDEPEEVDEPIFLSLSTKKQIGNTKSLKPVAIKLPHPIIAEDVRICIFTKDPQRAYKDLVASDAFPAALRGKVQRVLGVDKLKKRYKAFEQKRALLAEYDVFMVDDRVIKIVAECLGKVFYKSKSKRPIPIRLTAGAYIDKSAKKDAKEPQNVVGTSQGVAKEVESALNSTYLSMSPSANTSIKVANLSMTPQQIAENTAAVVSEVINKHVGQGWRNVRSLHVKGPATKALPIWLADELWVEDSQVRDGPYQGAITDGSAKGKSAERKRKWDEWEEELLDDEALAAKQARREAKKAKKTEKKSSISKEKRKAMKQDALHESKPLPLLIWHGLGDNYAADGLHSVGDLANETNPGTFVYYIRLDEDAGSDRTATFLGNVTEQIAQVCDDISEHKVLSQAPGLNALGFSQGGQFLRGLIERCGDRVNIKNLVTFGSQHNGIAKYQLCKDGDWICKGYIGLLKANTWGSWVQGHLVPAQYFKATNETTGEPADEYLEASNFLADINNERKLKNVTYAENLAALDNFVMYVFEDDTTVIPKESGWFAYTNTTSNEVTDLRDRDIYKEDWIGLKKLDEKGGLHFKTTKGGHMDLGDKVLKDVFKTYFSVEKTAWGNLVEEVQEVMEL</sequence>
<name>A0A364N9S1_STELY</name>
<feature type="compositionally biased region" description="Basic and acidic residues" evidence="9">
    <location>
        <begin position="367"/>
        <end position="383"/>
    </location>
</feature>
<dbReference type="InterPro" id="IPR028364">
    <property type="entry name" value="Ribosomal_uL1/biogenesis"/>
</dbReference>
<evidence type="ECO:0000313" key="10">
    <source>
        <dbReference type="EMBL" id="RAR14094.1"/>
    </source>
</evidence>
<evidence type="ECO:0000256" key="1">
    <source>
        <dbReference type="ARBA" id="ARBA00010758"/>
    </source>
</evidence>
<evidence type="ECO:0000256" key="7">
    <source>
        <dbReference type="ARBA" id="ARBA00023180"/>
    </source>
</evidence>